<keyword evidence="1" id="KW-0732">Signal</keyword>
<dbReference type="EMBL" id="JAEEGB010000005">
    <property type="protein sequence ID" value="MBI6872069.1"/>
    <property type="molecule type" value="Genomic_DNA"/>
</dbReference>
<dbReference type="Proteomes" id="UP000622687">
    <property type="component" value="Unassembled WGS sequence"/>
</dbReference>
<feature type="signal peptide" evidence="1">
    <location>
        <begin position="1"/>
        <end position="24"/>
    </location>
</feature>
<proteinExistence type="predicted"/>
<feature type="chain" id="PRO_5037772255" evidence="1">
    <location>
        <begin position="25"/>
        <end position="318"/>
    </location>
</feature>
<evidence type="ECO:0000313" key="3">
    <source>
        <dbReference type="Proteomes" id="UP000622687"/>
    </source>
</evidence>
<dbReference type="AlphaFoldDB" id="A0A934M0F0"/>
<sequence>MKKVFISVLAATMLLGGSSLKVSAYENSNAYDILVGTVDSDKPIQQVNFVKGEKQYNLDFSCLKVSMKNNKLVTEVDKEKIGKVSKSKKLTAIQESNLSENATNVQTILDTDLSDPKTHKEISEIIQQHQNKTGQNPVIGLKETVNTSSTTETVKALGVDGPTESDNYVRLYTSASGDGTTAWGQSNAYVKVPTTAGLAINYKSAVSLGWDSPWKLTNSYSLTLKDPAGLNLNYNDQTRTGGTNTSLAYSFRRYNVAGAYLGASLANGSSGGNNFYSSYVTTNAALSYSFSCSDGKIGLSVTPTTSTSSVQSSVYFKR</sequence>
<organism evidence="2 3">
    <name type="scientific">Clostridium aciditolerans</name>
    <dbReference type="NCBI Taxonomy" id="339861"/>
    <lineage>
        <taxon>Bacteria</taxon>
        <taxon>Bacillati</taxon>
        <taxon>Bacillota</taxon>
        <taxon>Clostridia</taxon>
        <taxon>Eubacteriales</taxon>
        <taxon>Clostridiaceae</taxon>
        <taxon>Clostridium</taxon>
    </lineage>
</organism>
<dbReference type="RefSeq" id="WP_211141509.1">
    <property type="nucleotide sequence ID" value="NZ_JAEEGB010000005.1"/>
</dbReference>
<evidence type="ECO:0000313" key="2">
    <source>
        <dbReference type="EMBL" id="MBI6872069.1"/>
    </source>
</evidence>
<comment type="caution">
    <text evidence="2">The sequence shown here is derived from an EMBL/GenBank/DDBJ whole genome shotgun (WGS) entry which is preliminary data.</text>
</comment>
<evidence type="ECO:0000256" key="1">
    <source>
        <dbReference type="SAM" id="SignalP"/>
    </source>
</evidence>
<protein>
    <submittedName>
        <fullName evidence="2">Uncharacterized protein</fullName>
    </submittedName>
</protein>
<accession>A0A934M0F0</accession>
<name>A0A934M0F0_9CLOT</name>
<gene>
    <name evidence="2" type="ORF">I6U51_05010</name>
</gene>
<reference evidence="2" key="1">
    <citation type="submission" date="2020-12" db="EMBL/GenBank/DDBJ databases">
        <title>Clostridium thailandense sp. nov., a novel acetogenic bacterium isolated from peat land soil in Thailand.</title>
        <authorList>
            <person name="Chaikitkaew S."/>
            <person name="Birkeland N.K."/>
        </authorList>
    </citation>
    <scope>NUCLEOTIDE SEQUENCE</scope>
    <source>
        <strain evidence="2">DSM 17425</strain>
    </source>
</reference>
<keyword evidence="3" id="KW-1185">Reference proteome</keyword>